<name>E9I3N4_DAPPU</name>
<gene>
    <name evidence="1" type="ORF">DAPPUDRAFT_273715</name>
</gene>
<reference evidence="1 2" key="1">
    <citation type="journal article" date="2011" name="Science">
        <title>The ecoresponsive genome of Daphnia pulex.</title>
        <authorList>
            <person name="Colbourne J.K."/>
            <person name="Pfrender M.E."/>
            <person name="Gilbert D."/>
            <person name="Thomas W.K."/>
            <person name="Tucker A."/>
            <person name="Oakley T.H."/>
            <person name="Tokishita S."/>
            <person name="Aerts A."/>
            <person name="Arnold G.J."/>
            <person name="Basu M.K."/>
            <person name="Bauer D.J."/>
            <person name="Caceres C.E."/>
            <person name="Carmel L."/>
            <person name="Casola C."/>
            <person name="Choi J.H."/>
            <person name="Detter J.C."/>
            <person name="Dong Q."/>
            <person name="Dusheyko S."/>
            <person name="Eads B.D."/>
            <person name="Frohlich T."/>
            <person name="Geiler-Samerotte K.A."/>
            <person name="Gerlach D."/>
            <person name="Hatcher P."/>
            <person name="Jogdeo S."/>
            <person name="Krijgsveld J."/>
            <person name="Kriventseva E.V."/>
            <person name="Kultz D."/>
            <person name="Laforsch C."/>
            <person name="Lindquist E."/>
            <person name="Lopez J."/>
            <person name="Manak J.R."/>
            <person name="Muller J."/>
            <person name="Pangilinan J."/>
            <person name="Patwardhan R.P."/>
            <person name="Pitluck S."/>
            <person name="Pritham E.J."/>
            <person name="Rechtsteiner A."/>
            <person name="Rho M."/>
            <person name="Rogozin I.B."/>
            <person name="Sakarya O."/>
            <person name="Salamov A."/>
            <person name="Schaack S."/>
            <person name="Shapiro H."/>
            <person name="Shiga Y."/>
            <person name="Skalitzky C."/>
            <person name="Smith Z."/>
            <person name="Souvorov A."/>
            <person name="Sung W."/>
            <person name="Tang Z."/>
            <person name="Tsuchiya D."/>
            <person name="Tu H."/>
            <person name="Vos H."/>
            <person name="Wang M."/>
            <person name="Wolf Y.I."/>
            <person name="Yamagata H."/>
            <person name="Yamada T."/>
            <person name="Ye Y."/>
            <person name="Shaw J.R."/>
            <person name="Andrews J."/>
            <person name="Crease T.J."/>
            <person name="Tang H."/>
            <person name="Lucas S.M."/>
            <person name="Robertson H.M."/>
            <person name="Bork P."/>
            <person name="Koonin E.V."/>
            <person name="Zdobnov E.M."/>
            <person name="Grigoriev I.V."/>
            <person name="Lynch M."/>
            <person name="Boore J.L."/>
        </authorList>
    </citation>
    <scope>NUCLEOTIDE SEQUENCE [LARGE SCALE GENOMIC DNA]</scope>
</reference>
<proteinExistence type="predicted"/>
<dbReference type="InParanoid" id="E9I3N4"/>
<dbReference type="EMBL" id="GL734657">
    <property type="protein sequence ID" value="EFX61396.1"/>
    <property type="molecule type" value="Genomic_DNA"/>
</dbReference>
<dbReference type="Proteomes" id="UP000000305">
    <property type="component" value="Unassembled WGS sequence"/>
</dbReference>
<protein>
    <submittedName>
        <fullName evidence="1">Uncharacterized protein</fullName>
    </submittedName>
</protein>
<dbReference type="HOGENOM" id="CLU_2560599_0_0_1"/>
<evidence type="ECO:0000313" key="1">
    <source>
        <dbReference type="EMBL" id="EFX61396.1"/>
    </source>
</evidence>
<accession>E9I3N4</accession>
<dbReference type="AlphaFoldDB" id="E9I3N4"/>
<sequence>MTDNAHMWVEKSSQFQILSKFLNVKPEDSSIASLYFQIDYVREKEDEFEEEEDENGKERDFNIELIFKRVKMERKKKNTEKK</sequence>
<dbReference type="KEGG" id="dpx:DAPPUDRAFT_273715"/>
<evidence type="ECO:0000313" key="2">
    <source>
        <dbReference type="Proteomes" id="UP000000305"/>
    </source>
</evidence>
<organism evidence="1 2">
    <name type="scientific">Daphnia pulex</name>
    <name type="common">Water flea</name>
    <dbReference type="NCBI Taxonomy" id="6669"/>
    <lineage>
        <taxon>Eukaryota</taxon>
        <taxon>Metazoa</taxon>
        <taxon>Ecdysozoa</taxon>
        <taxon>Arthropoda</taxon>
        <taxon>Crustacea</taxon>
        <taxon>Branchiopoda</taxon>
        <taxon>Diplostraca</taxon>
        <taxon>Cladocera</taxon>
        <taxon>Anomopoda</taxon>
        <taxon>Daphniidae</taxon>
        <taxon>Daphnia</taxon>
    </lineage>
</organism>
<keyword evidence="2" id="KW-1185">Reference proteome</keyword>